<keyword evidence="3" id="KW-0539">Nucleus</keyword>
<evidence type="ECO:0000256" key="5">
    <source>
        <dbReference type="PROSITE-ProRule" id="PRU00176"/>
    </source>
</evidence>
<feature type="domain" description="RRM" evidence="6">
    <location>
        <begin position="54"/>
        <end position="132"/>
    </location>
</feature>
<evidence type="ECO:0000313" key="8">
    <source>
        <dbReference type="Proteomes" id="UP000270296"/>
    </source>
</evidence>
<organism evidence="9">
    <name type="scientific">Soboliphyme baturini</name>
    <dbReference type="NCBI Taxonomy" id="241478"/>
    <lineage>
        <taxon>Eukaryota</taxon>
        <taxon>Metazoa</taxon>
        <taxon>Ecdysozoa</taxon>
        <taxon>Nematoda</taxon>
        <taxon>Enoplea</taxon>
        <taxon>Dorylaimia</taxon>
        <taxon>Dioctophymatida</taxon>
        <taxon>Dioctophymatoidea</taxon>
        <taxon>Soboliphymatidae</taxon>
        <taxon>Soboliphyme</taxon>
    </lineage>
</organism>
<dbReference type="OrthoDB" id="6110261at2759"/>
<dbReference type="PANTHER" id="PTHR13952">
    <property type="entry name" value="U1 SMALL NUCLEAR RIBONUCLEOPROTEIN 70 KD"/>
    <property type="match status" value="1"/>
</dbReference>
<evidence type="ECO:0000313" key="9">
    <source>
        <dbReference type="WBParaSite" id="SBAD_0000580601-mRNA-1"/>
    </source>
</evidence>
<dbReference type="AlphaFoldDB" id="A0A183IPN7"/>
<dbReference type="SUPFAM" id="SSF54928">
    <property type="entry name" value="RNA-binding domain, RBD"/>
    <property type="match status" value="1"/>
</dbReference>
<dbReference type="InterPro" id="IPR035979">
    <property type="entry name" value="RBD_domain_sf"/>
</dbReference>
<dbReference type="Proteomes" id="UP000270296">
    <property type="component" value="Unassembled WGS sequence"/>
</dbReference>
<comment type="subcellular location">
    <subcellularLocation>
        <location evidence="1">Nucleus</location>
    </subcellularLocation>
</comment>
<keyword evidence="8" id="KW-1185">Reference proteome</keyword>
<dbReference type="EMBL" id="UZAM01009094">
    <property type="protein sequence ID" value="VDP07664.1"/>
    <property type="molecule type" value="Genomic_DNA"/>
</dbReference>
<dbReference type="GO" id="GO:0003729">
    <property type="term" value="F:mRNA binding"/>
    <property type="evidence" value="ECO:0007669"/>
    <property type="project" value="TreeGrafter"/>
</dbReference>
<accession>A0A183IPN7</accession>
<evidence type="ECO:0000259" key="6">
    <source>
        <dbReference type="PROSITE" id="PS50102"/>
    </source>
</evidence>
<dbReference type="GO" id="GO:0017069">
    <property type="term" value="F:snRNA binding"/>
    <property type="evidence" value="ECO:0007669"/>
    <property type="project" value="TreeGrafter"/>
</dbReference>
<evidence type="ECO:0000256" key="1">
    <source>
        <dbReference type="ARBA" id="ARBA00004123"/>
    </source>
</evidence>
<keyword evidence="5" id="KW-0694">RNA-binding</keyword>
<dbReference type="PANTHER" id="PTHR13952:SF6">
    <property type="entry name" value="U11_U12 SMALL NUCLEAR RIBONUCLEOPROTEIN 35 KDA PROTEIN"/>
    <property type="match status" value="1"/>
</dbReference>
<dbReference type="InterPro" id="IPR000504">
    <property type="entry name" value="RRM_dom"/>
</dbReference>
<dbReference type="InterPro" id="IPR012677">
    <property type="entry name" value="Nucleotide-bd_a/b_plait_sf"/>
</dbReference>
<proteinExistence type="predicted"/>
<reference evidence="7 8" key="2">
    <citation type="submission" date="2018-11" db="EMBL/GenBank/DDBJ databases">
        <authorList>
            <consortium name="Pathogen Informatics"/>
        </authorList>
    </citation>
    <scope>NUCLEOTIDE SEQUENCE [LARGE SCALE GENOMIC DNA]</scope>
</reference>
<dbReference type="GO" id="GO:0000398">
    <property type="term" value="P:mRNA splicing, via spliceosome"/>
    <property type="evidence" value="ECO:0007669"/>
    <property type="project" value="TreeGrafter"/>
</dbReference>
<evidence type="ECO:0000256" key="2">
    <source>
        <dbReference type="ARBA" id="ARBA00021080"/>
    </source>
</evidence>
<dbReference type="FunFam" id="3.30.70.330:FF:000132">
    <property type="entry name" value="Small nuclear ribonucleoprotein U11/U12 subunit 35"/>
    <property type="match status" value="1"/>
</dbReference>
<sequence>MSRRRERHRDIQKYDPVRAANITGIDDVIHDRAVLRALTSRYKLKGEVSRHSRKTLFVGRLNPETTESELREAFTEFGQIKYLRLVRDIVTGTSKRYAFVEYKHRSDLERAYQKAHLTMLKGYQIIVDYEAERTLAGWVPRRLGGGWGGRKQSGQMRFGCRCNPFRTPKKRLH</sequence>
<evidence type="ECO:0000313" key="7">
    <source>
        <dbReference type="EMBL" id="VDP07664.1"/>
    </source>
</evidence>
<name>A0A183IPN7_9BILA</name>
<dbReference type="Gene3D" id="3.30.70.330">
    <property type="match status" value="1"/>
</dbReference>
<reference evidence="9" key="1">
    <citation type="submission" date="2016-06" db="UniProtKB">
        <authorList>
            <consortium name="WormBaseParasite"/>
        </authorList>
    </citation>
    <scope>IDENTIFICATION</scope>
</reference>
<dbReference type="InterPro" id="IPR051183">
    <property type="entry name" value="U1_U11-U12_snRNP_70-35kDa"/>
</dbReference>
<evidence type="ECO:0000256" key="4">
    <source>
        <dbReference type="ARBA" id="ARBA00031739"/>
    </source>
</evidence>
<dbReference type="PROSITE" id="PS50102">
    <property type="entry name" value="RRM"/>
    <property type="match status" value="1"/>
</dbReference>
<protein>
    <recommendedName>
        <fullName evidence="2">U11/U12 small nuclear ribonucleoprotein 35 kDa protein</fullName>
    </recommendedName>
    <alternativeName>
        <fullName evidence="4">U1 snRNP-binding protein homolog</fullName>
    </alternativeName>
</protein>
<dbReference type="WBParaSite" id="SBAD_0000580601-mRNA-1">
    <property type="protein sequence ID" value="SBAD_0000580601-mRNA-1"/>
    <property type="gene ID" value="SBAD_0000580601"/>
</dbReference>
<evidence type="ECO:0000256" key="3">
    <source>
        <dbReference type="ARBA" id="ARBA00023242"/>
    </source>
</evidence>
<gene>
    <name evidence="7" type="ORF">SBAD_LOCUS5584</name>
</gene>
<dbReference type="SMART" id="SM00360">
    <property type="entry name" value="RRM"/>
    <property type="match status" value="1"/>
</dbReference>
<dbReference type="GO" id="GO:0071011">
    <property type="term" value="C:precatalytic spliceosome"/>
    <property type="evidence" value="ECO:0007669"/>
    <property type="project" value="TreeGrafter"/>
</dbReference>
<dbReference type="Pfam" id="PF00076">
    <property type="entry name" value="RRM_1"/>
    <property type="match status" value="1"/>
</dbReference>